<dbReference type="SUPFAM" id="SSF46938">
    <property type="entry name" value="CRAL/TRIO N-terminal domain"/>
    <property type="match status" value="1"/>
</dbReference>
<dbReference type="InterPro" id="IPR001251">
    <property type="entry name" value="CRAL-TRIO_dom"/>
</dbReference>
<evidence type="ECO:0000313" key="5">
    <source>
        <dbReference type="RefSeq" id="XP_015519683.1"/>
    </source>
</evidence>
<feature type="domain" description="MSP" evidence="3">
    <location>
        <begin position="284"/>
        <end position="399"/>
    </location>
</feature>
<keyword evidence="1" id="KW-0472">Membrane</keyword>
<feature type="transmembrane region" description="Helical" evidence="1">
    <location>
        <begin position="451"/>
        <end position="470"/>
    </location>
</feature>
<dbReference type="Pfam" id="PF00650">
    <property type="entry name" value="CRAL_TRIO"/>
    <property type="match status" value="1"/>
</dbReference>
<evidence type="ECO:0000313" key="4">
    <source>
        <dbReference type="Proteomes" id="UP000829291"/>
    </source>
</evidence>
<dbReference type="RefSeq" id="XP_046588588.1">
    <property type="nucleotide sequence ID" value="XM_046732632.1"/>
</dbReference>
<evidence type="ECO:0000259" key="2">
    <source>
        <dbReference type="PROSITE" id="PS50191"/>
    </source>
</evidence>
<keyword evidence="4" id="KW-1185">Reference proteome</keyword>
<dbReference type="PANTHER" id="PTHR46384">
    <property type="entry name" value="MOTILE SPERM DOMAIN-CONTAINING PROTEIN 2"/>
    <property type="match status" value="1"/>
</dbReference>
<dbReference type="InterPro" id="IPR036865">
    <property type="entry name" value="CRAL-TRIO_dom_sf"/>
</dbReference>
<dbReference type="PROSITE" id="PS50191">
    <property type="entry name" value="CRAL_TRIO"/>
    <property type="match status" value="1"/>
</dbReference>
<dbReference type="KEGG" id="nlo:107224223"/>
<keyword evidence="1" id="KW-0812">Transmembrane</keyword>
<accession>A0A6J0BZU0</accession>
<dbReference type="InterPro" id="IPR000535">
    <property type="entry name" value="MSP_dom"/>
</dbReference>
<evidence type="ECO:0000313" key="6">
    <source>
        <dbReference type="RefSeq" id="XP_046588588.1"/>
    </source>
</evidence>
<dbReference type="Pfam" id="PF00635">
    <property type="entry name" value="Motile_Sperm"/>
    <property type="match status" value="1"/>
</dbReference>
<dbReference type="GO" id="GO:0012505">
    <property type="term" value="C:endomembrane system"/>
    <property type="evidence" value="ECO:0007669"/>
    <property type="project" value="TreeGrafter"/>
</dbReference>
<dbReference type="InterPro" id="IPR013783">
    <property type="entry name" value="Ig-like_fold"/>
</dbReference>
<dbReference type="GO" id="GO:0140284">
    <property type="term" value="C:endoplasmic reticulum-endosome membrane contact site"/>
    <property type="evidence" value="ECO:0007669"/>
    <property type="project" value="TreeGrafter"/>
</dbReference>
<gene>
    <name evidence="5 6" type="primary">LOC107224223</name>
</gene>
<dbReference type="CDD" id="cd00170">
    <property type="entry name" value="SEC14"/>
    <property type="match status" value="1"/>
</dbReference>
<dbReference type="SUPFAM" id="SSF49354">
    <property type="entry name" value="PapD-like"/>
    <property type="match status" value="1"/>
</dbReference>
<evidence type="ECO:0000256" key="1">
    <source>
        <dbReference type="SAM" id="Phobius"/>
    </source>
</evidence>
<dbReference type="InterPro" id="IPR053012">
    <property type="entry name" value="ER-organelle_contact"/>
</dbReference>
<dbReference type="Proteomes" id="UP000829291">
    <property type="component" value="Chromosome 2"/>
</dbReference>
<organism evidence="4 5">
    <name type="scientific">Neodiprion lecontei</name>
    <name type="common">Redheaded pine sawfly</name>
    <dbReference type="NCBI Taxonomy" id="441921"/>
    <lineage>
        <taxon>Eukaryota</taxon>
        <taxon>Metazoa</taxon>
        <taxon>Ecdysozoa</taxon>
        <taxon>Arthropoda</taxon>
        <taxon>Hexapoda</taxon>
        <taxon>Insecta</taxon>
        <taxon>Pterygota</taxon>
        <taxon>Neoptera</taxon>
        <taxon>Endopterygota</taxon>
        <taxon>Hymenoptera</taxon>
        <taxon>Tenthredinoidea</taxon>
        <taxon>Diprionidae</taxon>
        <taxon>Diprioninae</taxon>
        <taxon>Neodiprion</taxon>
    </lineage>
</organism>
<dbReference type="InParanoid" id="A0A6J0BZU0"/>
<evidence type="ECO:0000259" key="3">
    <source>
        <dbReference type="PROSITE" id="PS50202"/>
    </source>
</evidence>
<dbReference type="SUPFAM" id="SSF52087">
    <property type="entry name" value="CRAL/TRIO domain"/>
    <property type="match status" value="1"/>
</dbReference>
<dbReference type="Gene3D" id="2.60.40.10">
    <property type="entry name" value="Immunoglobulins"/>
    <property type="match status" value="1"/>
</dbReference>
<name>A0A6J0BZU0_NEOLC</name>
<dbReference type="Gene3D" id="3.40.525.10">
    <property type="entry name" value="CRAL-TRIO lipid binding domain"/>
    <property type="match status" value="1"/>
</dbReference>
<dbReference type="PANTHER" id="PTHR46384:SF1">
    <property type="entry name" value="MOTILE SPERM DOMAIN-CONTAINING PROTEIN 2"/>
    <property type="match status" value="1"/>
</dbReference>
<keyword evidence="1" id="KW-1133">Transmembrane helix</keyword>
<dbReference type="InterPro" id="IPR036273">
    <property type="entry name" value="CRAL/TRIO_N_dom_sf"/>
</dbReference>
<feature type="domain" description="CRAL-TRIO" evidence="2">
    <location>
        <begin position="80"/>
        <end position="237"/>
    </location>
</feature>
<dbReference type="GeneID" id="107224223"/>
<dbReference type="RefSeq" id="XP_015519683.1">
    <property type="nucleotide sequence ID" value="XM_015664197.1"/>
</dbReference>
<sequence length="485" mass="55428">MEVSAQLITDLRNKFFKKLEADGAPDPDGFHPADIARIRDTDNWLKRFLQHNELNVQEALNMLWDSCDWRKKFGCNDITENNVRRDYLEEGIFFPHNKDKDGKTLLIFKSKLHFKGTKDFGELQRCIVYWFERLERQDKGTQISVFFDMADTGLSNLDMEFTKYLIGLFKTYYPNFLNYIIIYEMPWVLNTAFKIIKSWLPAKAIQKIKFVNKSTLKEYVDADNALSAWGGNDDYSFTFVPEERATTTSNNGKLENKKVHFVDGSPMTEQGPSGIGDHENEESLLSIDSEVITFKKDKNEYSGTITFKNISLDKCISYKIKTTSPDKFRVRPSMGVLQPAQIAQVTVMLQPGYALHGLPRNDKFLVMCLPMKDLNASIPDLWKTSGKSAQQHRLRCAGLGSENGDTSKSNFFANNSGSSGDRSLDRLFSKVSQLEDCQNKLHGDLVFSKRLQLISIALTVLMAIAIIYILRSDIRNAAEQVCYHR</sequence>
<dbReference type="FunCoup" id="A0A6J0BZU0">
    <property type="interactions" value="1159"/>
</dbReference>
<reference evidence="5" key="1">
    <citation type="submission" date="2025-04" db="UniProtKB">
        <authorList>
            <consortium name="RefSeq"/>
        </authorList>
    </citation>
    <scope>IDENTIFICATION</scope>
    <source>
        <tissue evidence="6">Thorax and Abdomen</tissue>
        <tissue evidence="5">Whole body</tissue>
    </source>
</reference>
<dbReference type="OrthoDB" id="75724at2759"/>
<protein>
    <submittedName>
        <fullName evidence="5 6">Motile sperm domain-containing protein 2</fullName>
    </submittedName>
</protein>
<dbReference type="SMART" id="SM00516">
    <property type="entry name" value="SEC14"/>
    <property type="match status" value="1"/>
</dbReference>
<proteinExistence type="predicted"/>
<dbReference type="InterPro" id="IPR008962">
    <property type="entry name" value="PapD-like_sf"/>
</dbReference>
<dbReference type="PROSITE" id="PS50202">
    <property type="entry name" value="MSP"/>
    <property type="match status" value="1"/>
</dbReference>
<dbReference type="AlphaFoldDB" id="A0A6J0BZU0"/>